<comment type="caution">
    <text evidence="2">The sequence shown here is derived from an EMBL/GenBank/DDBJ whole genome shotgun (WGS) entry which is preliminary data.</text>
</comment>
<dbReference type="InterPro" id="IPR011008">
    <property type="entry name" value="Dimeric_a/b-barrel"/>
</dbReference>
<dbReference type="AlphaFoldDB" id="A0A3N1MJF9"/>
<dbReference type="OrthoDB" id="9812037at2"/>
<dbReference type="Proteomes" id="UP000278222">
    <property type="component" value="Unassembled WGS sequence"/>
</dbReference>
<accession>A0A3N1MJF9</accession>
<organism evidence="2 3">
    <name type="scientific">Stella humosa</name>
    <dbReference type="NCBI Taxonomy" id="94"/>
    <lineage>
        <taxon>Bacteria</taxon>
        <taxon>Pseudomonadati</taxon>
        <taxon>Pseudomonadota</taxon>
        <taxon>Alphaproteobacteria</taxon>
        <taxon>Rhodospirillales</taxon>
        <taxon>Stellaceae</taxon>
        <taxon>Stella</taxon>
    </lineage>
</organism>
<dbReference type="Pfam" id="PF07978">
    <property type="entry name" value="NIPSNAP"/>
    <property type="match status" value="1"/>
</dbReference>
<evidence type="ECO:0000313" key="3">
    <source>
        <dbReference type="Proteomes" id="UP000278222"/>
    </source>
</evidence>
<gene>
    <name evidence="2" type="ORF">EDC65_0384</name>
</gene>
<sequence>MIYEMRVYHCMPGRLPALLKRFDTITLKKWEQHGIKQAGFWTVLVGENNQDLIYLLAWDSMADREEKWNKFQVDPEWLAARAETEKDGAIVASISNSFLQPTSFSSVK</sequence>
<dbReference type="EMBL" id="RJKX01000011">
    <property type="protein sequence ID" value="ROQ01206.1"/>
    <property type="molecule type" value="Genomic_DNA"/>
</dbReference>
<proteinExistence type="predicted"/>
<dbReference type="RefSeq" id="WP_123687995.1">
    <property type="nucleotide sequence ID" value="NZ_AP019700.1"/>
</dbReference>
<keyword evidence="3" id="KW-1185">Reference proteome</keyword>
<evidence type="ECO:0000313" key="2">
    <source>
        <dbReference type="EMBL" id="ROQ01206.1"/>
    </source>
</evidence>
<evidence type="ECO:0000259" key="1">
    <source>
        <dbReference type="Pfam" id="PF07978"/>
    </source>
</evidence>
<dbReference type="Gene3D" id="3.30.70.100">
    <property type="match status" value="1"/>
</dbReference>
<name>A0A3N1MJF9_9PROT</name>
<protein>
    <submittedName>
        <fullName evidence="2">NIPSNAP protein</fullName>
    </submittedName>
</protein>
<dbReference type="InterPro" id="IPR012577">
    <property type="entry name" value="NIPSNAP"/>
</dbReference>
<reference evidence="2 3" key="1">
    <citation type="submission" date="2018-11" db="EMBL/GenBank/DDBJ databases">
        <title>Genomic Encyclopedia of Type Strains, Phase IV (KMG-IV): sequencing the most valuable type-strain genomes for metagenomic binning, comparative biology and taxonomic classification.</title>
        <authorList>
            <person name="Goeker M."/>
        </authorList>
    </citation>
    <scope>NUCLEOTIDE SEQUENCE [LARGE SCALE GENOMIC DNA]</scope>
    <source>
        <strain evidence="2 3">DSM 5900</strain>
    </source>
</reference>
<feature type="domain" description="NIPSNAP" evidence="1">
    <location>
        <begin position="3"/>
        <end position="105"/>
    </location>
</feature>
<dbReference type="SUPFAM" id="SSF54909">
    <property type="entry name" value="Dimeric alpha+beta barrel"/>
    <property type="match status" value="1"/>
</dbReference>